<dbReference type="InterPro" id="IPR014016">
    <property type="entry name" value="UvrD-like_ATP-bd"/>
</dbReference>
<keyword evidence="5 12" id="KW-0067">ATP-binding</keyword>
<dbReference type="AlphaFoldDB" id="A0A7C3LX12"/>
<feature type="binding site" evidence="12">
    <location>
        <begin position="25"/>
        <end position="32"/>
    </location>
    <ligand>
        <name>ATP</name>
        <dbReference type="ChEBI" id="CHEBI:30616"/>
    </ligand>
</feature>
<keyword evidence="2 12" id="KW-0547">Nucleotide-binding</keyword>
<evidence type="ECO:0000256" key="12">
    <source>
        <dbReference type="PROSITE-ProRule" id="PRU00560"/>
    </source>
</evidence>
<dbReference type="InterPro" id="IPR027417">
    <property type="entry name" value="P-loop_NTPase"/>
</dbReference>
<evidence type="ECO:0000256" key="13">
    <source>
        <dbReference type="SAM" id="MobiDB-lite"/>
    </source>
</evidence>
<feature type="compositionally biased region" description="Polar residues" evidence="13">
    <location>
        <begin position="674"/>
        <end position="687"/>
    </location>
</feature>
<keyword evidence="7" id="KW-0413">Isomerase</keyword>
<gene>
    <name evidence="16" type="ORF">ENX03_05790</name>
</gene>
<dbReference type="GO" id="GO:0003677">
    <property type="term" value="F:DNA binding"/>
    <property type="evidence" value="ECO:0007669"/>
    <property type="project" value="UniProtKB-KW"/>
</dbReference>
<accession>A0A7C3LX12</accession>
<dbReference type="Pfam" id="PF21196">
    <property type="entry name" value="PcrA_UvrD_tudor"/>
    <property type="match status" value="1"/>
</dbReference>
<dbReference type="Pfam" id="PF00580">
    <property type="entry name" value="UvrD-helicase"/>
    <property type="match status" value="1"/>
</dbReference>
<dbReference type="PROSITE" id="PS51198">
    <property type="entry name" value="UVRD_HELICASE_ATP_BIND"/>
    <property type="match status" value="1"/>
</dbReference>
<protein>
    <recommendedName>
        <fullName evidence="9">DNA 3'-5' helicase</fullName>
        <ecNumber evidence="9">5.6.2.4</ecNumber>
    </recommendedName>
    <alternativeName>
        <fullName evidence="10">DNA 3'-5' helicase II</fullName>
    </alternativeName>
</protein>
<dbReference type="PANTHER" id="PTHR11070:SF2">
    <property type="entry name" value="ATP-DEPENDENT DNA HELICASE SRS2"/>
    <property type="match status" value="1"/>
</dbReference>
<evidence type="ECO:0000313" key="16">
    <source>
        <dbReference type="EMBL" id="HFT93444.1"/>
    </source>
</evidence>
<feature type="domain" description="UvrD-like helicase ATP-binding" evidence="14">
    <location>
        <begin position="4"/>
        <end position="281"/>
    </location>
</feature>
<dbReference type="InterPro" id="IPR013986">
    <property type="entry name" value="DExx_box_DNA_helicase_dom_sf"/>
</dbReference>
<dbReference type="InterPro" id="IPR000212">
    <property type="entry name" value="DNA_helicase_UvrD/REP"/>
</dbReference>
<proteinExistence type="inferred from homology"/>
<organism evidence="16">
    <name type="scientific">Leptospirillum ferriphilum</name>
    <dbReference type="NCBI Taxonomy" id="178606"/>
    <lineage>
        <taxon>Bacteria</taxon>
        <taxon>Pseudomonadati</taxon>
        <taxon>Nitrospirota</taxon>
        <taxon>Nitrospiria</taxon>
        <taxon>Nitrospirales</taxon>
        <taxon>Nitrospiraceae</taxon>
        <taxon>Leptospirillum</taxon>
    </lineage>
</organism>
<dbReference type="PANTHER" id="PTHR11070">
    <property type="entry name" value="UVRD / RECB / PCRA DNA HELICASE FAMILY MEMBER"/>
    <property type="match status" value="1"/>
</dbReference>
<feature type="region of interest" description="Disordered" evidence="13">
    <location>
        <begin position="653"/>
        <end position="696"/>
    </location>
</feature>
<dbReference type="PROSITE" id="PS51217">
    <property type="entry name" value="UVRD_HELICASE_CTER"/>
    <property type="match status" value="1"/>
</dbReference>
<dbReference type="CDD" id="cd18807">
    <property type="entry name" value="SF1_C_UvrD"/>
    <property type="match status" value="1"/>
</dbReference>
<dbReference type="EMBL" id="DTMM01000112">
    <property type="protein sequence ID" value="HFT93444.1"/>
    <property type="molecule type" value="Genomic_DNA"/>
</dbReference>
<reference evidence="16" key="1">
    <citation type="journal article" date="2020" name="mSystems">
        <title>Genome- and Community-Level Interaction Insights into Carbon Utilization and Element Cycling Functions of Hydrothermarchaeota in Hydrothermal Sediment.</title>
        <authorList>
            <person name="Zhou Z."/>
            <person name="Liu Y."/>
            <person name="Xu W."/>
            <person name="Pan J."/>
            <person name="Luo Z.H."/>
            <person name="Li M."/>
        </authorList>
    </citation>
    <scope>NUCLEOTIDE SEQUENCE [LARGE SCALE GENOMIC DNA]</scope>
    <source>
        <strain evidence="16">SpSt-902</strain>
    </source>
</reference>
<name>A0A7C3LX12_9BACT</name>
<keyword evidence="4 12" id="KW-0347">Helicase</keyword>
<dbReference type="Gene3D" id="1.10.486.10">
    <property type="entry name" value="PCRA, domain 4"/>
    <property type="match status" value="1"/>
</dbReference>
<keyword evidence="3 12" id="KW-0378">Hydrolase</keyword>
<evidence type="ECO:0000256" key="5">
    <source>
        <dbReference type="ARBA" id="ARBA00022840"/>
    </source>
</evidence>
<feature type="domain" description="UvrD-like helicase C-terminal" evidence="15">
    <location>
        <begin position="282"/>
        <end position="562"/>
    </location>
</feature>
<evidence type="ECO:0000256" key="10">
    <source>
        <dbReference type="ARBA" id="ARBA00034923"/>
    </source>
</evidence>
<dbReference type="SUPFAM" id="SSF52540">
    <property type="entry name" value="P-loop containing nucleoside triphosphate hydrolases"/>
    <property type="match status" value="1"/>
</dbReference>
<sequence>MIPDDLNPAQKEAVSHEGGPLLVLAPAGSGKTRVVISRLLYLFDRHGWADDRILTVTFTRKAARELVHRISRVRPSSRPTWVGTFHSVAARMLREHAEKVPLPREFTIIDGADQKQMIKDLLARIGVSEKEADPKSIQGRIGKWKTSGISPEEALASSFGPFRLQSELYGAYQESLRLQGALDFDDLLLTLVRCLEQNREIRETYQNQFEHILVDEYQDTNALQEKILRLLSRDRQNVTVVGDDDQSIYHFRGAEVGHILSFPREYPGARQVVLTVNYRSTRPIVSAASAMISSALSRYRKEMVSTGRTGDPVLLRRLDSEWAEARFVAQSIQKKVSEGSMFRDQAVLFRMNVQAQPFVKTFSDMGIPFQTRGAVEGFFNRREVRDLLAYLRLSVNPLDLTSLGRILNVPPRGLGDKAREKLEAFSRSAPASARELLERLSLDLAGKSRDSARALATDLEEAERKARQGEGPSAILQFWIGRTGYESWLSESEDSDSGKGRPDNLRELVRMGERFESGWTPQNGRTPTGVFLEELALTQEDPGETGESPDRVSLLTIHQAKGLEFRHVYLAGAEEDILPMRSRDKMDIEEERRLFYVAMTRARESLAITWCLTRQLFGRTDSSRPSRFLLDLPGEVVAGDRPVLDARPSSLRRQTAGAVSGQSGHAFRLPSPVHTLSRNGPSSSTGEVTGPGPIRPEWVGRKVIHPRFGTGRVEEAHGEGGDLELAIRFDGLGIRRLLERYANLRVEG</sequence>
<evidence type="ECO:0000256" key="2">
    <source>
        <dbReference type="ARBA" id="ARBA00022741"/>
    </source>
</evidence>
<dbReference type="GO" id="GO:0005829">
    <property type="term" value="C:cytosol"/>
    <property type="evidence" value="ECO:0007669"/>
    <property type="project" value="TreeGrafter"/>
</dbReference>
<keyword evidence="6" id="KW-0238">DNA-binding</keyword>
<comment type="catalytic activity">
    <reaction evidence="8">
        <text>Couples ATP hydrolysis with the unwinding of duplex DNA by translocating in the 3'-5' direction.</text>
        <dbReference type="EC" id="5.6.2.4"/>
    </reaction>
</comment>
<evidence type="ECO:0000256" key="7">
    <source>
        <dbReference type="ARBA" id="ARBA00023235"/>
    </source>
</evidence>
<evidence type="ECO:0000259" key="14">
    <source>
        <dbReference type="PROSITE" id="PS51198"/>
    </source>
</evidence>
<dbReference type="GO" id="GO:0016787">
    <property type="term" value="F:hydrolase activity"/>
    <property type="evidence" value="ECO:0007669"/>
    <property type="project" value="UniProtKB-UniRule"/>
</dbReference>
<evidence type="ECO:0000256" key="8">
    <source>
        <dbReference type="ARBA" id="ARBA00034617"/>
    </source>
</evidence>
<dbReference type="GO" id="GO:0005524">
    <property type="term" value="F:ATP binding"/>
    <property type="evidence" value="ECO:0007669"/>
    <property type="project" value="UniProtKB-UniRule"/>
</dbReference>
<dbReference type="Gene3D" id="1.10.10.160">
    <property type="match status" value="1"/>
</dbReference>
<dbReference type="Pfam" id="PF13361">
    <property type="entry name" value="UvrD_C"/>
    <property type="match status" value="1"/>
</dbReference>
<dbReference type="EC" id="5.6.2.4" evidence="9"/>
<evidence type="ECO:0000256" key="6">
    <source>
        <dbReference type="ARBA" id="ARBA00023125"/>
    </source>
</evidence>
<dbReference type="GO" id="GO:0000725">
    <property type="term" value="P:recombinational repair"/>
    <property type="evidence" value="ECO:0007669"/>
    <property type="project" value="TreeGrafter"/>
</dbReference>
<comment type="similarity">
    <text evidence="1">Belongs to the helicase family. UvrD subfamily.</text>
</comment>
<evidence type="ECO:0000256" key="4">
    <source>
        <dbReference type="ARBA" id="ARBA00022806"/>
    </source>
</evidence>
<evidence type="ECO:0000256" key="11">
    <source>
        <dbReference type="ARBA" id="ARBA00048988"/>
    </source>
</evidence>
<dbReference type="Gene3D" id="3.40.50.300">
    <property type="entry name" value="P-loop containing nucleotide triphosphate hydrolases"/>
    <property type="match status" value="2"/>
</dbReference>
<dbReference type="GO" id="GO:0043138">
    <property type="term" value="F:3'-5' DNA helicase activity"/>
    <property type="evidence" value="ECO:0007669"/>
    <property type="project" value="UniProtKB-EC"/>
</dbReference>
<comment type="caution">
    <text evidence="16">The sequence shown here is derived from an EMBL/GenBank/DDBJ whole genome shotgun (WGS) entry which is preliminary data.</text>
</comment>
<dbReference type="CDD" id="cd17932">
    <property type="entry name" value="DEXQc_UvrD"/>
    <property type="match status" value="1"/>
</dbReference>
<evidence type="ECO:0000256" key="9">
    <source>
        <dbReference type="ARBA" id="ARBA00034808"/>
    </source>
</evidence>
<evidence type="ECO:0000256" key="3">
    <source>
        <dbReference type="ARBA" id="ARBA00022801"/>
    </source>
</evidence>
<evidence type="ECO:0000256" key="1">
    <source>
        <dbReference type="ARBA" id="ARBA00009922"/>
    </source>
</evidence>
<dbReference type="InterPro" id="IPR014017">
    <property type="entry name" value="DNA_helicase_UvrD-like_C"/>
</dbReference>
<evidence type="ECO:0000259" key="15">
    <source>
        <dbReference type="PROSITE" id="PS51217"/>
    </source>
</evidence>
<comment type="catalytic activity">
    <reaction evidence="11">
        <text>ATP + H2O = ADP + phosphate + H(+)</text>
        <dbReference type="Rhea" id="RHEA:13065"/>
        <dbReference type="ChEBI" id="CHEBI:15377"/>
        <dbReference type="ChEBI" id="CHEBI:15378"/>
        <dbReference type="ChEBI" id="CHEBI:30616"/>
        <dbReference type="ChEBI" id="CHEBI:43474"/>
        <dbReference type="ChEBI" id="CHEBI:456216"/>
        <dbReference type="EC" id="5.6.2.4"/>
    </reaction>
</comment>